<keyword evidence="2" id="KW-1185">Reference proteome</keyword>
<dbReference type="EMBL" id="AAWL01000007">
    <property type="protein sequence ID" value="EAX47799.1"/>
    <property type="molecule type" value="Genomic_DNA"/>
</dbReference>
<evidence type="ECO:0000313" key="1">
    <source>
        <dbReference type="EMBL" id="EAX47799.1"/>
    </source>
</evidence>
<reference evidence="1 2" key="2">
    <citation type="submission" date="2007-01" db="EMBL/GenBank/DDBJ databases">
        <title>Sequencing of the draft genome and assembly of Thermosinus carboxydivorans Nor1.</title>
        <authorList>
            <consortium name="US DOE Joint Genome Institute (JGI-PGF)"/>
            <person name="Copeland A."/>
            <person name="Lucas S."/>
            <person name="Lapidus A."/>
            <person name="Barry K."/>
            <person name="Glavina del Rio T."/>
            <person name="Dalin E."/>
            <person name="Tice H."/>
            <person name="Bruce D."/>
            <person name="Pitluck S."/>
            <person name="Richardson P."/>
        </authorList>
    </citation>
    <scope>NUCLEOTIDE SEQUENCE [LARGE SCALE GENOMIC DNA]</scope>
    <source>
        <strain evidence="1 2">Nor1</strain>
    </source>
</reference>
<protein>
    <submittedName>
        <fullName evidence="1">Uncharacterized protein</fullName>
    </submittedName>
</protein>
<name>A1HQ92_9FIRM</name>
<comment type="caution">
    <text evidence="1">The sequence shown here is derived from an EMBL/GenBank/DDBJ whole genome shotgun (WGS) entry which is preliminary data.</text>
</comment>
<dbReference type="AlphaFoldDB" id="A1HQ92"/>
<sequence length="104" mass="11071">MLVPIIHSTEFMRTAHTIFAKYVLAVVMSMMTNSMTNVQCAVRQLALCLWPIHQTIHLASVASVDVDLVISVALVDVDSAVSGSSLSSLSSSRSGGLAVFGDFD</sequence>
<proteinExistence type="predicted"/>
<reference evidence="1 2" key="1">
    <citation type="submission" date="2007-01" db="EMBL/GenBank/DDBJ databases">
        <title>Annotation of the draft genome assembly of Thermosinus carboxydivorans Nor1.</title>
        <authorList>
            <consortium name="US DOE Joint Genome Institute (JGI-ORNL)"/>
            <person name="Larimer F."/>
            <person name="Land M."/>
            <person name="Hauser L."/>
        </authorList>
    </citation>
    <scope>NUCLEOTIDE SEQUENCE [LARGE SCALE GENOMIC DNA]</scope>
    <source>
        <strain evidence="1 2">Nor1</strain>
    </source>
</reference>
<organism evidence="1 2">
    <name type="scientific">Thermosinus carboxydivorans Nor1</name>
    <dbReference type="NCBI Taxonomy" id="401526"/>
    <lineage>
        <taxon>Bacteria</taxon>
        <taxon>Bacillati</taxon>
        <taxon>Bacillota</taxon>
        <taxon>Negativicutes</taxon>
        <taxon>Selenomonadales</taxon>
        <taxon>Sporomusaceae</taxon>
        <taxon>Thermosinus</taxon>
    </lineage>
</organism>
<gene>
    <name evidence="1" type="ORF">TcarDRAFT_1205</name>
</gene>
<accession>A1HQ92</accession>
<evidence type="ECO:0000313" key="2">
    <source>
        <dbReference type="Proteomes" id="UP000005139"/>
    </source>
</evidence>
<dbReference type="Proteomes" id="UP000005139">
    <property type="component" value="Unassembled WGS sequence"/>
</dbReference>